<dbReference type="PANTHER" id="PTHR13693">
    <property type="entry name" value="CLASS II AMINOTRANSFERASE/8-AMINO-7-OXONONANOATE SYNTHASE"/>
    <property type="match status" value="1"/>
</dbReference>
<dbReference type="PROSITE" id="PS00599">
    <property type="entry name" value="AA_TRANSFER_CLASS_2"/>
    <property type="match status" value="1"/>
</dbReference>
<dbReference type="Gene3D" id="3.90.1150.10">
    <property type="entry name" value="Aspartate Aminotransferase, domain 1"/>
    <property type="match status" value="1"/>
</dbReference>
<evidence type="ECO:0000256" key="7">
    <source>
        <dbReference type="ARBA" id="ARBA00022756"/>
    </source>
</evidence>
<dbReference type="Pfam" id="PF00155">
    <property type="entry name" value="Aminotran_1_2"/>
    <property type="match status" value="1"/>
</dbReference>
<evidence type="ECO:0000259" key="13">
    <source>
        <dbReference type="Pfam" id="PF00155"/>
    </source>
</evidence>
<reference evidence="14 15" key="1">
    <citation type="submission" date="2020-02" db="EMBL/GenBank/DDBJ databases">
        <title>Draft genome sequence of Limisphaera ngatamarikiensis NGM72.4T, a thermophilic Verrucomicrobia grouped in subdivision 3.</title>
        <authorList>
            <person name="Carere C.R."/>
            <person name="Steen J."/>
            <person name="Hugenholtz P."/>
            <person name="Stott M.B."/>
        </authorList>
    </citation>
    <scope>NUCLEOTIDE SEQUENCE [LARGE SCALE GENOMIC DNA]</scope>
    <source>
        <strain evidence="14 15">NGM72.4</strain>
    </source>
</reference>
<dbReference type="InterPro" id="IPR001917">
    <property type="entry name" value="Aminotrans_II_pyridoxalP_BS"/>
</dbReference>
<dbReference type="GO" id="GO:0030170">
    <property type="term" value="F:pyridoxal phosphate binding"/>
    <property type="evidence" value="ECO:0007669"/>
    <property type="project" value="InterPro"/>
</dbReference>
<dbReference type="InterPro" id="IPR015422">
    <property type="entry name" value="PyrdxlP-dep_Trfase_small"/>
</dbReference>
<comment type="cofactor">
    <cofactor evidence="1 12">
        <name>pyridoxal 5'-phosphate</name>
        <dbReference type="ChEBI" id="CHEBI:597326"/>
    </cofactor>
</comment>
<dbReference type="GO" id="GO:0008710">
    <property type="term" value="F:8-amino-7-oxononanoate synthase activity"/>
    <property type="evidence" value="ECO:0007669"/>
    <property type="project" value="UniProtKB-EC"/>
</dbReference>
<dbReference type="SUPFAM" id="SSF53383">
    <property type="entry name" value="PLP-dependent transferases"/>
    <property type="match status" value="1"/>
</dbReference>
<feature type="domain" description="Aminotransferase class I/classII large" evidence="13">
    <location>
        <begin position="43"/>
        <end position="395"/>
    </location>
</feature>
<dbReference type="EC" id="2.3.1.47" evidence="5"/>
<dbReference type="InterPro" id="IPR004839">
    <property type="entry name" value="Aminotransferase_I/II_large"/>
</dbReference>
<gene>
    <name evidence="14" type="ORF">G4L39_02095</name>
</gene>
<dbReference type="InterPro" id="IPR015424">
    <property type="entry name" value="PyrdxlP-dep_Trfase"/>
</dbReference>
<dbReference type="InterPro" id="IPR050087">
    <property type="entry name" value="AON_synthase_class-II"/>
</dbReference>
<name>A0A6M1RDJ5_9BACT</name>
<evidence type="ECO:0000256" key="1">
    <source>
        <dbReference type="ARBA" id="ARBA00001933"/>
    </source>
</evidence>
<comment type="subunit">
    <text evidence="4">Homodimer.</text>
</comment>
<dbReference type="PANTHER" id="PTHR13693:SF100">
    <property type="entry name" value="8-AMINO-7-OXONONANOATE SYNTHASE"/>
    <property type="match status" value="1"/>
</dbReference>
<comment type="similarity">
    <text evidence="3">Belongs to the class-II pyridoxal-phosphate-dependent aminotransferase family. BioF subfamily.</text>
</comment>
<evidence type="ECO:0000256" key="11">
    <source>
        <dbReference type="ARBA" id="ARBA00047715"/>
    </source>
</evidence>
<evidence type="ECO:0000256" key="8">
    <source>
        <dbReference type="ARBA" id="ARBA00022898"/>
    </source>
</evidence>
<evidence type="ECO:0000256" key="10">
    <source>
        <dbReference type="ARBA" id="ARBA00033381"/>
    </source>
</evidence>
<comment type="catalytic activity">
    <reaction evidence="11">
        <text>6-carboxyhexanoyl-[ACP] + L-alanine + H(+) = (8S)-8-amino-7-oxononanoate + holo-[ACP] + CO2</text>
        <dbReference type="Rhea" id="RHEA:42288"/>
        <dbReference type="Rhea" id="RHEA-COMP:9685"/>
        <dbReference type="Rhea" id="RHEA-COMP:9955"/>
        <dbReference type="ChEBI" id="CHEBI:15378"/>
        <dbReference type="ChEBI" id="CHEBI:16526"/>
        <dbReference type="ChEBI" id="CHEBI:57972"/>
        <dbReference type="ChEBI" id="CHEBI:64479"/>
        <dbReference type="ChEBI" id="CHEBI:78846"/>
        <dbReference type="ChEBI" id="CHEBI:149468"/>
        <dbReference type="EC" id="2.3.1.47"/>
    </reaction>
</comment>
<evidence type="ECO:0000256" key="4">
    <source>
        <dbReference type="ARBA" id="ARBA00011738"/>
    </source>
</evidence>
<dbReference type="AlphaFoldDB" id="A0A6M1RDJ5"/>
<evidence type="ECO:0000256" key="5">
    <source>
        <dbReference type="ARBA" id="ARBA00013187"/>
    </source>
</evidence>
<evidence type="ECO:0000256" key="12">
    <source>
        <dbReference type="RuleBase" id="RU003693"/>
    </source>
</evidence>
<dbReference type="Proteomes" id="UP000477311">
    <property type="component" value="Unassembled WGS sequence"/>
</dbReference>
<proteinExistence type="inferred from homology"/>
<evidence type="ECO:0000256" key="6">
    <source>
        <dbReference type="ARBA" id="ARBA00022679"/>
    </source>
</evidence>
<protein>
    <recommendedName>
        <fullName evidence="5">8-amino-7-oxononanoate synthase</fullName>
        <ecNumber evidence="5">2.3.1.47</ecNumber>
    </recommendedName>
    <alternativeName>
        <fullName evidence="9">7-keto-8-amino-pelargonic acid synthase</fullName>
    </alternativeName>
    <alternativeName>
        <fullName evidence="10">8-amino-7-ketopelargonate synthase</fullName>
    </alternativeName>
</protein>
<dbReference type="Gene3D" id="3.40.640.10">
    <property type="entry name" value="Type I PLP-dependent aspartate aminotransferase-like (Major domain)"/>
    <property type="match status" value="1"/>
</dbReference>
<dbReference type="InterPro" id="IPR015421">
    <property type="entry name" value="PyrdxlP-dep_Trfase_major"/>
</dbReference>
<evidence type="ECO:0000313" key="15">
    <source>
        <dbReference type="Proteomes" id="UP000477311"/>
    </source>
</evidence>
<evidence type="ECO:0000313" key="14">
    <source>
        <dbReference type="EMBL" id="NGO38188.1"/>
    </source>
</evidence>
<dbReference type="RefSeq" id="WP_165105630.1">
    <property type="nucleotide sequence ID" value="NZ_JAAKYA010000012.1"/>
</dbReference>
<evidence type="ECO:0000256" key="3">
    <source>
        <dbReference type="ARBA" id="ARBA00010008"/>
    </source>
</evidence>
<evidence type="ECO:0000256" key="9">
    <source>
        <dbReference type="ARBA" id="ARBA00032610"/>
    </source>
</evidence>
<keyword evidence="8 12" id="KW-0663">Pyridoxal phosphate</keyword>
<keyword evidence="15" id="KW-1185">Reference proteome</keyword>
<dbReference type="GO" id="GO:0009102">
    <property type="term" value="P:biotin biosynthetic process"/>
    <property type="evidence" value="ECO:0007669"/>
    <property type="project" value="UniProtKB-KW"/>
</dbReference>
<keyword evidence="7" id="KW-0093">Biotin biosynthesis</keyword>
<comment type="pathway">
    <text evidence="2">Cofactor biosynthesis; biotin biosynthesis.</text>
</comment>
<sequence length="415" mass="44650">MSARWDEPLAKALEQRQQLGLLRQLMPVESGDSRTLVVEGRSLVNFGSNDYLGLARHPAVCEAAMRAIRDWGAGSTASRLICGSLAPHHELEQELAEFKGTEAALTFATGHATALGTIPALVGQGDFVLLDRLSHACLVDAARASGAMIRVFRHNDLEDLHHLLAWADRERSKAARSPRPPRILVITESVFSMDGDRAPLRDLVELKDRYGAWLMVDEAHATGLFGTRGEGCIGEADLTERVEVQMGTLGKALGSAGGFIAGTRRLVDWLVQQARTFMFSTAPPPAQAAAARAAIELVRGPEGDQLRSRLWENVRQAAAALAGAGPAHAPGSHQPQSAILPWIVGDNQRALDCAAAAREAGLFIPAVRYPAVGRKSARLRITISAAHQPADIEKLRAFAESARQRFNLAREGSDG</sequence>
<evidence type="ECO:0000256" key="2">
    <source>
        <dbReference type="ARBA" id="ARBA00004746"/>
    </source>
</evidence>
<dbReference type="EMBL" id="JAAKYA010000012">
    <property type="protein sequence ID" value="NGO38188.1"/>
    <property type="molecule type" value="Genomic_DNA"/>
</dbReference>
<accession>A0A6M1RDJ5</accession>
<keyword evidence="6" id="KW-0808">Transferase</keyword>
<organism evidence="14 15">
    <name type="scientific">Limisphaera ngatamarikiensis</name>
    <dbReference type="NCBI Taxonomy" id="1324935"/>
    <lineage>
        <taxon>Bacteria</taxon>
        <taxon>Pseudomonadati</taxon>
        <taxon>Verrucomicrobiota</taxon>
        <taxon>Verrucomicrobiia</taxon>
        <taxon>Limisphaerales</taxon>
        <taxon>Limisphaeraceae</taxon>
        <taxon>Limisphaera</taxon>
    </lineage>
</organism>
<comment type="caution">
    <text evidence="14">The sequence shown here is derived from an EMBL/GenBank/DDBJ whole genome shotgun (WGS) entry which is preliminary data.</text>
</comment>